<evidence type="ECO:0000313" key="3">
    <source>
        <dbReference type="EMBL" id="KAH3869337.1"/>
    </source>
</evidence>
<comment type="caution">
    <text evidence="3">The sequence shown here is derived from an EMBL/GenBank/DDBJ whole genome shotgun (WGS) entry which is preliminary data.</text>
</comment>
<accession>A0A9D4M553</accession>
<reference evidence="3" key="1">
    <citation type="journal article" date="2019" name="bioRxiv">
        <title>The Genome of the Zebra Mussel, Dreissena polymorpha: A Resource for Invasive Species Research.</title>
        <authorList>
            <person name="McCartney M.A."/>
            <person name="Auch B."/>
            <person name="Kono T."/>
            <person name="Mallez S."/>
            <person name="Zhang Y."/>
            <person name="Obille A."/>
            <person name="Becker A."/>
            <person name="Abrahante J.E."/>
            <person name="Garbe J."/>
            <person name="Badalamenti J.P."/>
            <person name="Herman A."/>
            <person name="Mangelson H."/>
            <person name="Liachko I."/>
            <person name="Sullivan S."/>
            <person name="Sone E.D."/>
            <person name="Koren S."/>
            <person name="Silverstein K.A.T."/>
            <person name="Beckman K.B."/>
            <person name="Gohl D.M."/>
        </authorList>
    </citation>
    <scope>NUCLEOTIDE SEQUENCE</scope>
    <source>
        <strain evidence="3">Duluth1</strain>
        <tissue evidence="3">Whole animal</tissue>
    </source>
</reference>
<dbReference type="EMBL" id="JAIWYP010000002">
    <property type="protein sequence ID" value="KAH3869337.1"/>
    <property type="molecule type" value="Genomic_DNA"/>
</dbReference>
<gene>
    <name evidence="3" type="ORF">DPMN_032500</name>
</gene>
<dbReference type="Proteomes" id="UP000828390">
    <property type="component" value="Unassembled WGS sequence"/>
</dbReference>
<keyword evidence="2" id="KW-0732">Signal</keyword>
<dbReference type="AlphaFoldDB" id="A0A9D4M553"/>
<feature type="compositionally biased region" description="Low complexity" evidence="1">
    <location>
        <begin position="137"/>
        <end position="161"/>
    </location>
</feature>
<sequence length="198" mass="21940">MSPTSIFLIACLSMFLYAANAVGRRFEHGTIRKRNVGRSGRYFQRLNNPRRQPPQWNINAALTNESDWSRFIPDIPTGDEVDCYVEVEVVHRVGGRCVRLGGQRRMAVCQSGMYLDVHSDICRARMRQTQTEIAASAAAEAAASGEPSEPVASSRGSSSGVSHREHFRNQQRMAELVTQNAQPEMDSSVPVVSADIDD</sequence>
<organism evidence="3 4">
    <name type="scientific">Dreissena polymorpha</name>
    <name type="common">Zebra mussel</name>
    <name type="synonym">Mytilus polymorpha</name>
    <dbReference type="NCBI Taxonomy" id="45954"/>
    <lineage>
        <taxon>Eukaryota</taxon>
        <taxon>Metazoa</taxon>
        <taxon>Spiralia</taxon>
        <taxon>Lophotrochozoa</taxon>
        <taxon>Mollusca</taxon>
        <taxon>Bivalvia</taxon>
        <taxon>Autobranchia</taxon>
        <taxon>Heteroconchia</taxon>
        <taxon>Euheterodonta</taxon>
        <taxon>Imparidentia</taxon>
        <taxon>Neoheterodontei</taxon>
        <taxon>Myida</taxon>
        <taxon>Dreissenoidea</taxon>
        <taxon>Dreissenidae</taxon>
        <taxon>Dreissena</taxon>
    </lineage>
</organism>
<keyword evidence="4" id="KW-1185">Reference proteome</keyword>
<reference evidence="3" key="2">
    <citation type="submission" date="2020-11" db="EMBL/GenBank/DDBJ databases">
        <authorList>
            <person name="McCartney M.A."/>
            <person name="Auch B."/>
            <person name="Kono T."/>
            <person name="Mallez S."/>
            <person name="Becker A."/>
            <person name="Gohl D.M."/>
            <person name="Silverstein K.A.T."/>
            <person name="Koren S."/>
            <person name="Bechman K.B."/>
            <person name="Herman A."/>
            <person name="Abrahante J.E."/>
            <person name="Garbe J."/>
        </authorList>
    </citation>
    <scope>NUCLEOTIDE SEQUENCE</scope>
    <source>
        <strain evidence="3">Duluth1</strain>
        <tissue evidence="3">Whole animal</tissue>
    </source>
</reference>
<evidence type="ECO:0000256" key="1">
    <source>
        <dbReference type="SAM" id="MobiDB-lite"/>
    </source>
</evidence>
<evidence type="ECO:0000256" key="2">
    <source>
        <dbReference type="SAM" id="SignalP"/>
    </source>
</evidence>
<name>A0A9D4M553_DREPO</name>
<protein>
    <recommendedName>
        <fullName evidence="5">Secreted protein</fullName>
    </recommendedName>
</protein>
<evidence type="ECO:0008006" key="5">
    <source>
        <dbReference type="Google" id="ProtNLM"/>
    </source>
</evidence>
<feature type="signal peptide" evidence="2">
    <location>
        <begin position="1"/>
        <end position="21"/>
    </location>
</feature>
<proteinExistence type="predicted"/>
<feature type="chain" id="PRO_5039285844" description="Secreted protein" evidence="2">
    <location>
        <begin position="22"/>
        <end position="198"/>
    </location>
</feature>
<evidence type="ECO:0000313" key="4">
    <source>
        <dbReference type="Proteomes" id="UP000828390"/>
    </source>
</evidence>
<feature type="region of interest" description="Disordered" evidence="1">
    <location>
        <begin position="137"/>
        <end position="198"/>
    </location>
</feature>